<dbReference type="Proteomes" id="UP001154078">
    <property type="component" value="Chromosome 9"/>
</dbReference>
<evidence type="ECO:0000313" key="3">
    <source>
        <dbReference type="Proteomes" id="UP001154078"/>
    </source>
</evidence>
<organism evidence="2 3">
    <name type="scientific">Brassicogethes aeneus</name>
    <name type="common">Rape pollen beetle</name>
    <name type="synonym">Meligethes aeneus</name>
    <dbReference type="NCBI Taxonomy" id="1431903"/>
    <lineage>
        <taxon>Eukaryota</taxon>
        <taxon>Metazoa</taxon>
        <taxon>Ecdysozoa</taxon>
        <taxon>Arthropoda</taxon>
        <taxon>Hexapoda</taxon>
        <taxon>Insecta</taxon>
        <taxon>Pterygota</taxon>
        <taxon>Neoptera</taxon>
        <taxon>Endopterygota</taxon>
        <taxon>Coleoptera</taxon>
        <taxon>Polyphaga</taxon>
        <taxon>Cucujiformia</taxon>
        <taxon>Nitidulidae</taxon>
        <taxon>Meligethinae</taxon>
        <taxon>Brassicogethes</taxon>
    </lineage>
</organism>
<dbReference type="OrthoDB" id="239865at2759"/>
<evidence type="ECO:0000256" key="1">
    <source>
        <dbReference type="SAM" id="MobiDB-lite"/>
    </source>
</evidence>
<protein>
    <submittedName>
        <fullName evidence="2">Uncharacterized protein</fullName>
    </submittedName>
</protein>
<feature type="region of interest" description="Disordered" evidence="1">
    <location>
        <begin position="78"/>
        <end position="101"/>
    </location>
</feature>
<dbReference type="EMBL" id="OV121140">
    <property type="protein sequence ID" value="CAH0563951.1"/>
    <property type="molecule type" value="Genomic_DNA"/>
</dbReference>
<keyword evidence="3" id="KW-1185">Reference proteome</keyword>
<proteinExistence type="predicted"/>
<feature type="non-terminal residue" evidence="2">
    <location>
        <position position="1"/>
    </location>
</feature>
<evidence type="ECO:0000313" key="2">
    <source>
        <dbReference type="EMBL" id="CAH0563951.1"/>
    </source>
</evidence>
<dbReference type="AlphaFoldDB" id="A0A9P0BHX5"/>
<name>A0A9P0BHX5_BRAAE</name>
<gene>
    <name evidence="2" type="ORF">MELIAE_LOCUS12617</name>
</gene>
<accession>A0A9P0BHX5</accession>
<feature type="non-terminal residue" evidence="2">
    <location>
        <position position="173"/>
    </location>
</feature>
<feature type="compositionally biased region" description="Basic residues" evidence="1">
    <location>
        <begin position="89"/>
        <end position="101"/>
    </location>
</feature>
<sequence>FQLVVLRARGPRPPVGRIFRRVALLVQGLQLRGRGGGPDKRLLFRRRPEHLLRAQKRRQNFRHRPTGTGIHRIHHQPPRLLHRGQPGSTRHRRHRKLEKHHRVGVPERRQLPAPVQVVWAQGRHHHPGVLAGRVQVVQRRAQRQRAHLLGPASKAVLIEHLNTEENIRLNVRH</sequence>
<reference evidence="2" key="1">
    <citation type="submission" date="2021-12" db="EMBL/GenBank/DDBJ databases">
        <authorList>
            <person name="King R."/>
        </authorList>
    </citation>
    <scope>NUCLEOTIDE SEQUENCE</scope>
</reference>